<dbReference type="RefSeq" id="XP_002181281.1">
    <property type="nucleotide sequence ID" value="XM_002181245.1"/>
</dbReference>
<sequence>MIITLIIAKTDSGFTIASLKIFSSIPIPLVFASIRPSPGLFLAPAYKALRMLPEFSTFCENSPTMVDALTSKEGGYIAETLTLAALQAGRNVVLDSALKDVNWYKDYVERLRQEFPCLKVGLIHIIAEPEVILKRVRLRGNETDRSISEEQIRKALQSVPHNVSKITPNVEKVFVIRNDDSPRLEGCKWSEFAKTFTQIPLSGKLALGERMDMSGTVFRRKSCRRRFSVFQSSEDNHKADHKMFYGKYAHIRKTLDYNYHKNYTFERQRFQDAIVSEYVNNAILSDNNGELCTTPTEPWIVFTAGAMGAGKSYTMRRLVEKGRFPLIAFVSVDPDDIRRHLPEFHLYVDQSPELAGELTRKESGYIAEILTLASLREGKNVLVDGSLRDWSWYKSYFERLRNEFPALRIAILHITAPRDAVFQRAADRAVTTGRIVPQELLVAALEQVPKSVEILSPLADCSVELKNAPRAEDIELVTPNQTWETFESNWVQ</sequence>
<dbReference type="GO" id="GO:0005524">
    <property type="term" value="F:ATP binding"/>
    <property type="evidence" value="ECO:0007669"/>
    <property type="project" value="UniProtKB-KW"/>
</dbReference>
<dbReference type="Gene3D" id="3.40.50.300">
    <property type="entry name" value="P-loop containing nucleotide triphosphate hydrolases"/>
    <property type="match status" value="2"/>
</dbReference>
<dbReference type="InterPro" id="IPR010488">
    <property type="entry name" value="Zeta_toxin_domain"/>
</dbReference>
<gene>
    <name evidence="4" type="ORF">PHATRDRAFT_47232</name>
</gene>
<evidence type="ECO:0000313" key="5">
    <source>
        <dbReference type="Proteomes" id="UP000000759"/>
    </source>
</evidence>
<dbReference type="eggNOG" id="ENOG502S1DY">
    <property type="taxonomic scope" value="Eukaryota"/>
</dbReference>
<feature type="domain" description="Zeta toxin" evidence="3">
    <location>
        <begin position="292"/>
        <end position="455"/>
    </location>
</feature>
<dbReference type="OrthoDB" id="430679at2759"/>
<dbReference type="GO" id="GO:0016301">
    <property type="term" value="F:kinase activity"/>
    <property type="evidence" value="ECO:0007669"/>
    <property type="project" value="InterPro"/>
</dbReference>
<feature type="domain" description="Zeta toxin" evidence="3">
    <location>
        <begin position="51"/>
        <end position="181"/>
    </location>
</feature>
<dbReference type="KEGG" id="pti:PHATRDRAFT_47232"/>
<evidence type="ECO:0000256" key="2">
    <source>
        <dbReference type="ARBA" id="ARBA00022840"/>
    </source>
</evidence>
<dbReference type="InterPro" id="IPR027417">
    <property type="entry name" value="P-loop_NTPase"/>
</dbReference>
<keyword evidence="1" id="KW-0547">Nucleotide-binding</keyword>
<evidence type="ECO:0000259" key="3">
    <source>
        <dbReference type="Pfam" id="PF06414"/>
    </source>
</evidence>
<organism evidence="4 5">
    <name type="scientific">Phaeodactylum tricornutum (strain CCAP 1055/1)</name>
    <dbReference type="NCBI Taxonomy" id="556484"/>
    <lineage>
        <taxon>Eukaryota</taxon>
        <taxon>Sar</taxon>
        <taxon>Stramenopiles</taxon>
        <taxon>Ochrophyta</taxon>
        <taxon>Bacillariophyta</taxon>
        <taxon>Bacillariophyceae</taxon>
        <taxon>Bacillariophycidae</taxon>
        <taxon>Naviculales</taxon>
        <taxon>Phaeodactylaceae</taxon>
        <taxon>Phaeodactylum</taxon>
    </lineage>
</organism>
<dbReference type="HOGENOM" id="CLU_453069_0_0_1"/>
<evidence type="ECO:0000313" key="4">
    <source>
        <dbReference type="EMBL" id="EEC47204.1"/>
    </source>
</evidence>
<dbReference type="AlphaFoldDB" id="B7G2X7"/>
<evidence type="ECO:0000256" key="1">
    <source>
        <dbReference type="ARBA" id="ARBA00022741"/>
    </source>
</evidence>
<dbReference type="Pfam" id="PF06414">
    <property type="entry name" value="Zeta_toxin"/>
    <property type="match status" value="2"/>
</dbReference>
<keyword evidence="2" id="KW-0067">ATP-binding</keyword>
<dbReference type="Proteomes" id="UP000000759">
    <property type="component" value="Chromosome 12"/>
</dbReference>
<dbReference type="PaxDb" id="2850-Phatr47232"/>
<keyword evidence="5" id="KW-1185">Reference proteome</keyword>
<dbReference type="SUPFAM" id="SSF52540">
    <property type="entry name" value="P-loop containing nucleoside triphosphate hydrolases"/>
    <property type="match status" value="1"/>
</dbReference>
<proteinExistence type="predicted"/>
<name>B7G2X7_PHATC</name>
<dbReference type="GeneID" id="7202206"/>
<dbReference type="EMBL" id="CM000614">
    <property type="protein sequence ID" value="EEC47204.1"/>
    <property type="molecule type" value="Genomic_DNA"/>
</dbReference>
<reference evidence="4 5" key="1">
    <citation type="journal article" date="2008" name="Nature">
        <title>The Phaeodactylum genome reveals the evolutionary history of diatom genomes.</title>
        <authorList>
            <person name="Bowler C."/>
            <person name="Allen A.E."/>
            <person name="Badger J.H."/>
            <person name="Grimwood J."/>
            <person name="Jabbari K."/>
            <person name="Kuo A."/>
            <person name="Maheswari U."/>
            <person name="Martens C."/>
            <person name="Maumus F."/>
            <person name="Otillar R.P."/>
            <person name="Rayko E."/>
            <person name="Salamov A."/>
            <person name="Vandepoele K."/>
            <person name="Beszteri B."/>
            <person name="Gruber A."/>
            <person name="Heijde M."/>
            <person name="Katinka M."/>
            <person name="Mock T."/>
            <person name="Valentin K."/>
            <person name="Verret F."/>
            <person name="Berges J.A."/>
            <person name="Brownlee C."/>
            <person name="Cadoret J.P."/>
            <person name="Chiovitti A."/>
            <person name="Choi C.J."/>
            <person name="Coesel S."/>
            <person name="De Martino A."/>
            <person name="Detter J.C."/>
            <person name="Durkin C."/>
            <person name="Falciatore A."/>
            <person name="Fournet J."/>
            <person name="Haruta M."/>
            <person name="Huysman M.J."/>
            <person name="Jenkins B.D."/>
            <person name="Jiroutova K."/>
            <person name="Jorgensen R.E."/>
            <person name="Joubert Y."/>
            <person name="Kaplan A."/>
            <person name="Kroger N."/>
            <person name="Kroth P.G."/>
            <person name="La Roche J."/>
            <person name="Lindquist E."/>
            <person name="Lommer M."/>
            <person name="Martin-Jezequel V."/>
            <person name="Lopez P.J."/>
            <person name="Lucas S."/>
            <person name="Mangogna M."/>
            <person name="McGinnis K."/>
            <person name="Medlin L.K."/>
            <person name="Montsant A."/>
            <person name="Oudot-Le Secq M.P."/>
            <person name="Napoli C."/>
            <person name="Obornik M."/>
            <person name="Parker M.S."/>
            <person name="Petit J.L."/>
            <person name="Porcel B.M."/>
            <person name="Poulsen N."/>
            <person name="Robison M."/>
            <person name="Rychlewski L."/>
            <person name="Rynearson T.A."/>
            <person name="Schmutz J."/>
            <person name="Shapiro H."/>
            <person name="Siaut M."/>
            <person name="Stanley M."/>
            <person name="Sussman M.R."/>
            <person name="Taylor A.R."/>
            <person name="Vardi A."/>
            <person name="von Dassow P."/>
            <person name="Vyverman W."/>
            <person name="Willis A."/>
            <person name="Wyrwicz L.S."/>
            <person name="Rokhsar D.S."/>
            <person name="Weissenbach J."/>
            <person name="Armbrust E.V."/>
            <person name="Green B.R."/>
            <person name="Van de Peer Y."/>
            <person name="Grigoriev I.V."/>
        </authorList>
    </citation>
    <scope>NUCLEOTIDE SEQUENCE [LARGE SCALE GENOMIC DNA]</scope>
    <source>
        <strain evidence="4 5">CCAP 1055/1</strain>
    </source>
</reference>
<protein>
    <recommendedName>
        <fullName evidence="3">Zeta toxin domain-containing protein</fullName>
    </recommendedName>
</protein>
<reference evidence="5" key="2">
    <citation type="submission" date="2008-08" db="EMBL/GenBank/DDBJ databases">
        <authorList>
            <consortium name="Diatom Consortium"/>
            <person name="Grigoriev I."/>
            <person name="Grimwood J."/>
            <person name="Kuo A."/>
            <person name="Otillar R.P."/>
            <person name="Salamov A."/>
            <person name="Detter J.C."/>
            <person name="Lindquist E."/>
            <person name="Shapiro H."/>
            <person name="Lucas S."/>
            <person name="Glavina del Rio T."/>
            <person name="Pitluck S."/>
            <person name="Rokhsar D."/>
            <person name="Bowler C."/>
        </authorList>
    </citation>
    <scope>GENOME REANNOTATION</scope>
    <source>
        <strain evidence="5">CCAP 1055/1</strain>
    </source>
</reference>
<dbReference type="InParanoid" id="B7G2X7"/>
<accession>B7G2X7</accession>